<feature type="site" description="Participates in the substrate recognition with KAPA and in a stacking interaction with the adenine ring of SAM" evidence="9">
    <location>
        <position position="18"/>
    </location>
</feature>
<feature type="binding site" evidence="9">
    <location>
        <begin position="112"/>
        <end position="113"/>
    </location>
    <ligand>
        <name>pyridoxal 5'-phosphate</name>
        <dbReference type="ChEBI" id="CHEBI:597326"/>
    </ligand>
</feature>
<reference evidence="10 11" key="1">
    <citation type="submission" date="2019-02" db="EMBL/GenBank/DDBJ databases">
        <title>Deep-cultivation of Planctomycetes and their phenomic and genomic characterization uncovers novel biology.</title>
        <authorList>
            <person name="Wiegand S."/>
            <person name="Jogler M."/>
            <person name="Boedeker C."/>
            <person name="Pinto D."/>
            <person name="Vollmers J."/>
            <person name="Rivas-Marin E."/>
            <person name="Kohn T."/>
            <person name="Peeters S.H."/>
            <person name="Heuer A."/>
            <person name="Rast P."/>
            <person name="Oberbeckmann S."/>
            <person name="Bunk B."/>
            <person name="Jeske O."/>
            <person name="Meyerdierks A."/>
            <person name="Storesund J.E."/>
            <person name="Kallscheuer N."/>
            <person name="Luecker S."/>
            <person name="Lage O.M."/>
            <person name="Pohl T."/>
            <person name="Merkel B.J."/>
            <person name="Hornburger P."/>
            <person name="Mueller R.-W."/>
            <person name="Bruemmer F."/>
            <person name="Labrenz M."/>
            <person name="Spormann A.M."/>
            <person name="Op den Camp H."/>
            <person name="Overmann J."/>
            <person name="Amann R."/>
            <person name="Jetten M.S.M."/>
            <person name="Mascher T."/>
            <person name="Medema M.H."/>
            <person name="Devos D.P."/>
            <person name="Kaster A.-K."/>
            <person name="Ovreas L."/>
            <person name="Rohde M."/>
            <person name="Galperin M.Y."/>
            <person name="Jogler C."/>
        </authorList>
    </citation>
    <scope>NUCLEOTIDE SEQUENCE [LARGE SCALE GENOMIC DNA]</scope>
    <source>
        <strain evidence="10 11">Pla175</strain>
    </source>
</reference>
<dbReference type="KEGG" id="pnd:Pla175_20400"/>
<comment type="similarity">
    <text evidence="9">Belongs to the class-III pyridoxal-phosphate-dependent aminotransferase family. BioA subfamily.</text>
</comment>
<accession>A0A518DAZ7</accession>
<comment type="cofactor">
    <cofactor evidence="1 9">
        <name>pyridoxal 5'-phosphate</name>
        <dbReference type="ChEBI" id="CHEBI:597326"/>
    </cofactor>
</comment>
<feature type="binding site" evidence="9">
    <location>
        <position position="317"/>
    </location>
    <ligand>
        <name>substrate</name>
    </ligand>
</feature>
<dbReference type="AlphaFoldDB" id="A0A518DAZ7"/>
<dbReference type="SUPFAM" id="SSF53383">
    <property type="entry name" value="PLP-dependent transferases"/>
    <property type="match status" value="1"/>
</dbReference>
<feature type="binding site" evidence="9">
    <location>
        <position position="147"/>
    </location>
    <ligand>
        <name>substrate</name>
    </ligand>
</feature>
<dbReference type="FunFam" id="3.40.640.10:FF:000004">
    <property type="entry name" value="Acetylornithine aminotransferase"/>
    <property type="match status" value="1"/>
</dbReference>
<evidence type="ECO:0000256" key="4">
    <source>
        <dbReference type="ARBA" id="ARBA00022679"/>
    </source>
</evidence>
<dbReference type="EMBL" id="CP036291">
    <property type="protein sequence ID" value="QDU88660.1"/>
    <property type="molecule type" value="Genomic_DNA"/>
</dbReference>
<dbReference type="PANTHER" id="PTHR42684">
    <property type="entry name" value="ADENOSYLMETHIONINE-8-AMINO-7-OXONONANOATE AMINOTRANSFERASE"/>
    <property type="match status" value="1"/>
</dbReference>
<dbReference type="Gene3D" id="3.40.640.10">
    <property type="entry name" value="Type I PLP-dependent aspartate aminotransferase-like (Major domain)"/>
    <property type="match status" value="1"/>
</dbReference>
<evidence type="ECO:0000256" key="8">
    <source>
        <dbReference type="ARBA" id="ARBA00048449"/>
    </source>
</evidence>
<dbReference type="UniPathway" id="UPA00078">
    <property type="reaction ID" value="UER00160"/>
</dbReference>
<dbReference type="InterPro" id="IPR015424">
    <property type="entry name" value="PyrdxlP-dep_Trfase"/>
</dbReference>
<comment type="subunit">
    <text evidence="9">Homodimer.</text>
</comment>
<keyword evidence="4 9" id="KW-0808">Transferase</keyword>
<evidence type="ECO:0000256" key="6">
    <source>
        <dbReference type="ARBA" id="ARBA00022756"/>
    </source>
</evidence>
<evidence type="ECO:0000313" key="10">
    <source>
        <dbReference type="EMBL" id="QDU88660.1"/>
    </source>
</evidence>
<gene>
    <name evidence="10" type="primary">bioK</name>
    <name evidence="9" type="synonym">bioA</name>
    <name evidence="10" type="ORF">Pla175_20400</name>
</gene>
<protein>
    <recommendedName>
        <fullName evidence="9">Adenosylmethionine-8-amino-7-oxononanoate aminotransferase</fullName>
        <ecNumber evidence="9">2.6.1.62</ecNumber>
    </recommendedName>
    <alternativeName>
        <fullName evidence="9">7,8-diamino-pelargonic acid aminotransferase</fullName>
        <shortName evidence="9">DAPA AT</shortName>
        <shortName evidence="9">DAPA aminotransferase</shortName>
    </alternativeName>
    <alternativeName>
        <fullName evidence="9">7,8-diaminononanoate synthase</fullName>
        <shortName evidence="9">DANS</shortName>
    </alternativeName>
    <alternativeName>
        <fullName evidence="9">Diaminopelargonic acid synthase</fullName>
    </alternativeName>
</protein>
<organism evidence="10 11">
    <name type="scientific">Pirellulimonas nuda</name>
    <dbReference type="NCBI Taxonomy" id="2528009"/>
    <lineage>
        <taxon>Bacteria</taxon>
        <taxon>Pseudomonadati</taxon>
        <taxon>Planctomycetota</taxon>
        <taxon>Planctomycetia</taxon>
        <taxon>Pirellulales</taxon>
        <taxon>Lacipirellulaceae</taxon>
        <taxon>Pirellulimonas</taxon>
    </lineage>
</organism>
<feature type="binding site" evidence="9">
    <location>
        <position position="282"/>
    </location>
    <ligand>
        <name>substrate</name>
    </ligand>
</feature>
<name>A0A518DAZ7_9BACT</name>
<comment type="caution">
    <text evidence="9">Lacks conserved residue(s) required for the propagation of feature annotation.</text>
</comment>
<comment type="pathway">
    <text evidence="2 9">Cofactor biosynthesis; biotin biosynthesis; 7,8-diaminononanoate from 8-amino-7-oxononanoate (SAM route): step 1/1.</text>
</comment>
<evidence type="ECO:0000256" key="1">
    <source>
        <dbReference type="ARBA" id="ARBA00001933"/>
    </source>
</evidence>
<keyword evidence="11" id="KW-1185">Reference proteome</keyword>
<evidence type="ECO:0000256" key="2">
    <source>
        <dbReference type="ARBA" id="ARBA00005063"/>
    </source>
</evidence>
<evidence type="ECO:0000256" key="7">
    <source>
        <dbReference type="ARBA" id="ARBA00022898"/>
    </source>
</evidence>
<dbReference type="NCBIfam" id="TIGR00508">
    <property type="entry name" value="bioA"/>
    <property type="match status" value="1"/>
</dbReference>
<dbReference type="InterPro" id="IPR049704">
    <property type="entry name" value="Aminotrans_3_PPA_site"/>
</dbReference>
<evidence type="ECO:0000256" key="9">
    <source>
        <dbReference type="HAMAP-Rule" id="MF_00834"/>
    </source>
</evidence>
<dbReference type="Pfam" id="PF00202">
    <property type="entry name" value="Aminotran_3"/>
    <property type="match status" value="1"/>
</dbReference>
<keyword evidence="9" id="KW-0963">Cytoplasm</keyword>
<dbReference type="InterPro" id="IPR005814">
    <property type="entry name" value="Aminotrans_3"/>
</dbReference>
<dbReference type="CDD" id="cd00610">
    <property type="entry name" value="OAT_like"/>
    <property type="match status" value="1"/>
</dbReference>
<dbReference type="GO" id="GO:0009102">
    <property type="term" value="P:biotin biosynthetic process"/>
    <property type="evidence" value="ECO:0007669"/>
    <property type="project" value="UniProtKB-UniRule"/>
</dbReference>
<comment type="catalytic activity">
    <reaction evidence="8 9">
        <text>(8S)-8-amino-7-oxononanoate + S-adenosyl-L-methionine = S-adenosyl-4-methylsulfanyl-2-oxobutanoate + (7R,8S)-7,8-diammoniononanoate</text>
        <dbReference type="Rhea" id="RHEA:16861"/>
        <dbReference type="ChEBI" id="CHEBI:16490"/>
        <dbReference type="ChEBI" id="CHEBI:59789"/>
        <dbReference type="ChEBI" id="CHEBI:149468"/>
        <dbReference type="ChEBI" id="CHEBI:149469"/>
        <dbReference type="EC" id="2.6.1.62"/>
    </reaction>
</comment>
<dbReference type="GO" id="GO:0005737">
    <property type="term" value="C:cytoplasm"/>
    <property type="evidence" value="ECO:0007669"/>
    <property type="project" value="UniProtKB-SubCell"/>
</dbReference>
<feature type="binding site" evidence="9">
    <location>
        <begin position="318"/>
        <end position="319"/>
    </location>
    <ligand>
        <name>pyridoxal 5'-phosphate</name>
        <dbReference type="ChEBI" id="CHEBI:597326"/>
    </ligand>
</feature>
<dbReference type="PIRSF" id="PIRSF000521">
    <property type="entry name" value="Transaminase_4ab_Lys_Orn"/>
    <property type="match status" value="1"/>
</dbReference>
<feature type="binding site" evidence="9">
    <location>
        <position position="253"/>
    </location>
    <ligand>
        <name>pyridoxal 5'-phosphate</name>
        <dbReference type="ChEBI" id="CHEBI:597326"/>
    </ligand>
</feature>
<dbReference type="Proteomes" id="UP000317429">
    <property type="component" value="Chromosome"/>
</dbReference>
<keyword evidence="7 9" id="KW-0663">Pyridoxal phosphate</keyword>
<keyword evidence="6 9" id="KW-0093">Biotin biosynthesis</keyword>
<keyword evidence="3 9" id="KW-0032">Aminotransferase</keyword>
<dbReference type="InterPro" id="IPR015421">
    <property type="entry name" value="PyrdxlP-dep_Trfase_major"/>
</dbReference>
<dbReference type="PROSITE" id="PS00600">
    <property type="entry name" value="AA_TRANSFER_CLASS_3"/>
    <property type="match status" value="1"/>
</dbReference>
<feature type="binding site" evidence="9">
    <location>
        <position position="402"/>
    </location>
    <ligand>
        <name>substrate</name>
    </ligand>
</feature>
<dbReference type="GO" id="GO:0004015">
    <property type="term" value="F:adenosylmethionine-8-amino-7-oxononanoate transaminase activity"/>
    <property type="evidence" value="ECO:0007669"/>
    <property type="project" value="UniProtKB-UniRule"/>
</dbReference>
<comment type="function">
    <text evidence="9">Catalyzes the transfer of the alpha-amino group from S-adenosyl-L-methionine (SAM) to 7-keto-8-aminopelargonic acid (KAPA) to form 7,8-diaminopelargonic acid (DAPA). It is the only aminotransferase known to utilize SAM as an amino donor.</text>
</comment>
<evidence type="ECO:0000313" key="11">
    <source>
        <dbReference type="Proteomes" id="UP000317429"/>
    </source>
</evidence>
<sequence length="435" mass="47714">MTNRELHAWDRTHLWHSFTQMAEYEPLVIRKAEGCYLVDIEGRRYLDAASSMWCAVHGHRHPTIDAAIRGQLDRVAQCTSLGMGAETAVVLAKRLADLAPGDLDRVFFASDGASATEVALKTAFQYWRQCDRPRPQKTKFLAFREAYHGDTLGAASVSGIERFTSVFQPLLFDTIYAPLPDPRRLPAGTPTEEACAHFLDEVRGLLEQHAEELVAVVIEPLVQCAAGMVMHPHGFLAGLRQLTQAHDLLLIADEVAVGMGRTGTMFACDQESVAPDLLCLGKGLSGGYLPLSAMMAPERIWQAFLGARDSQRALDHGHTFSGNPLACAAAMGCLDVFEQEQTLEALRPKIARIGERLCGLAASPRVVGARQRGMIAAFDLTLGRDAGRELAKRALQRGVWLRPQSEMVYVMPPLSITLAEIDKLFDLLTELVTAL</sequence>
<dbReference type="HAMAP" id="MF_00834">
    <property type="entry name" value="BioA"/>
    <property type="match status" value="1"/>
</dbReference>
<feature type="modified residue" description="N6-(pyridoxal phosphate)lysine" evidence="9">
    <location>
        <position position="282"/>
    </location>
</feature>
<evidence type="ECO:0000256" key="3">
    <source>
        <dbReference type="ARBA" id="ARBA00022576"/>
    </source>
</evidence>
<dbReference type="InterPro" id="IPR005815">
    <property type="entry name" value="BioA"/>
</dbReference>
<dbReference type="PANTHER" id="PTHR42684:SF17">
    <property type="entry name" value="ADENOSYLMETHIONINE-8-AMINO-7-OXONONANOATE AMINOTRANSFERASE"/>
    <property type="match status" value="1"/>
</dbReference>
<proteinExistence type="inferred from homology"/>
<dbReference type="Gene3D" id="3.90.1150.10">
    <property type="entry name" value="Aspartate Aminotransferase, domain 1"/>
    <property type="match status" value="1"/>
</dbReference>
<dbReference type="RefSeq" id="WP_231954322.1">
    <property type="nucleotide sequence ID" value="NZ_CP036291.1"/>
</dbReference>
<keyword evidence="5 9" id="KW-0949">S-adenosyl-L-methionine</keyword>
<dbReference type="GO" id="GO:0030170">
    <property type="term" value="F:pyridoxal phosphate binding"/>
    <property type="evidence" value="ECO:0007669"/>
    <property type="project" value="UniProtKB-UniRule"/>
</dbReference>
<evidence type="ECO:0000256" key="5">
    <source>
        <dbReference type="ARBA" id="ARBA00022691"/>
    </source>
</evidence>
<comment type="subcellular location">
    <subcellularLocation>
        <location evidence="9">Cytoplasm</location>
    </subcellularLocation>
</comment>
<dbReference type="InterPro" id="IPR015422">
    <property type="entry name" value="PyrdxlP-dep_Trfase_small"/>
</dbReference>
<dbReference type="EC" id="2.6.1.62" evidence="9"/>